<dbReference type="EMBL" id="FO203522">
    <property type="protein sequence ID" value="CCO22760.1"/>
    <property type="molecule type" value="Genomic_DNA"/>
</dbReference>
<protein>
    <submittedName>
        <fullName evidence="2">Glucose-1-phosphate thymidylyltransferase, long form</fullName>
    </submittedName>
</protein>
<dbReference type="Pfam" id="PF14333">
    <property type="entry name" value="DUF4389"/>
    <property type="match status" value="1"/>
</dbReference>
<dbReference type="InterPro" id="IPR025498">
    <property type="entry name" value="DUF4389"/>
</dbReference>
<gene>
    <name evidence="2" type="ORF">DESAM_20473</name>
</gene>
<keyword evidence="1" id="KW-0812">Transmembrane</keyword>
<dbReference type="GO" id="GO:0016740">
    <property type="term" value="F:transferase activity"/>
    <property type="evidence" value="ECO:0007669"/>
    <property type="project" value="UniProtKB-KW"/>
</dbReference>
<dbReference type="STRING" id="1121451.DESAM_20473"/>
<keyword evidence="1" id="KW-1133">Transmembrane helix</keyword>
<dbReference type="HOGENOM" id="CLU_147995_1_1_7"/>
<organism evidence="2 3">
    <name type="scientific">Maridesulfovibrio hydrothermalis AM13 = DSM 14728</name>
    <dbReference type="NCBI Taxonomy" id="1121451"/>
    <lineage>
        <taxon>Bacteria</taxon>
        <taxon>Pseudomonadati</taxon>
        <taxon>Thermodesulfobacteriota</taxon>
        <taxon>Desulfovibrionia</taxon>
        <taxon>Desulfovibrionales</taxon>
        <taxon>Desulfovibrionaceae</taxon>
        <taxon>Maridesulfovibrio</taxon>
    </lineage>
</organism>
<dbReference type="OrthoDB" id="5458236at2"/>
<name>L0R991_9BACT</name>
<reference evidence="2 3" key="1">
    <citation type="submission" date="2012-10" db="EMBL/GenBank/DDBJ databases">
        <authorList>
            <person name="Genoscope - CEA"/>
        </authorList>
    </citation>
    <scope>NUCLEOTIDE SEQUENCE [LARGE SCALE GENOMIC DNA]</scope>
    <source>
        <strain evidence="3">AM13 / DSM 14728</strain>
    </source>
</reference>
<accession>L0R991</accession>
<evidence type="ECO:0000313" key="2">
    <source>
        <dbReference type="EMBL" id="CCO22760.1"/>
    </source>
</evidence>
<keyword evidence="3" id="KW-1185">Reference proteome</keyword>
<evidence type="ECO:0000313" key="3">
    <source>
        <dbReference type="Proteomes" id="UP000010808"/>
    </source>
</evidence>
<evidence type="ECO:0000256" key="1">
    <source>
        <dbReference type="SAM" id="Phobius"/>
    </source>
</evidence>
<sequence length="104" mass="12097">MDHQKNHNIGRADILKRLIRTIICIIAFALVRILLHAIVFLQFIFLLVLTKHNEPLRSLGNKLTTYAYELLRYSTLNGNRRPFPFSNLPADNECERPTSDIDYS</sequence>
<keyword evidence="2" id="KW-0808">Transferase</keyword>
<dbReference type="AlphaFoldDB" id="L0R991"/>
<dbReference type="PATRIC" id="fig|1121451.3.peg.735"/>
<feature type="transmembrane region" description="Helical" evidence="1">
    <location>
        <begin position="21"/>
        <end position="49"/>
    </location>
</feature>
<dbReference type="eggNOG" id="ENOG503068N">
    <property type="taxonomic scope" value="Bacteria"/>
</dbReference>
<keyword evidence="1" id="KW-0472">Membrane</keyword>
<dbReference type="KEGG" id="dhy:DESAM_20473"/>
<proteinExistence type="predicted"/>
<dbReference type="Proteomes" id="UP000010808">
    <property type="component" value="Chromosome"/>
</dbReference>
<dbReference type="RefSeq" id="WP_015335368.1">
    <property type="nucleotide sequence ID" value="NC_020055.1"/>
</dbReference>